<dbReference type="AlphaFoldDB" id="A0AAD5L088"/>
<evidence type="ECO:0000313" key="2">
    <source>
        <dbReference type="Proteomes" id="UP000820818"/>
    </source>
</evidence>
<proteinExistence type="predicted"/>
<dbReference type="EMBL" id="WJBH02000002">
    <property type="protein sequence ID" value="KAI9562537.1"/>
    <property type="molecule type" value="Genomic_DNA"/>
</dbReference>
<gene>
    <name evidence="1" type="ORF">GHT06_009988</name>
</gene>
<organism evidence="1 2">
    <name type="scientific">Daphnia sinensis</name>
    <dbReference type="NCBI Taxonomy" id="1820382"/>
    <lineage>
        <taxon>Eukaryota</taxon>
        <taxon>Metazoa</taxon>
        <taxon>Ecdysozoa</taxon>
        <taxon>Arthropoda</taxon>
        <taxon>Crustacea</taxon>
        <taxon>Branchiopoda</taxon>
        <taxon>Diplostraca</taxon>
        <taxon>Cladocera</taxon>
        <taxon>Anomopoda</taxon>
        <taxon>Daphniidae</taxon>
        <taxon>Daphnia</taxon>
        <taxon>Daphnia similis group</taxon>
    </lineage>
</organism>
<comment type="caution">
    <text evidence="1">The sequence shown here is derived from an EMBL/GenBank/DDBJ whole genome shotgun (WGS) entry which is preliminary data.</text>
</comment>
<accession>A0AAD5L088</accession>
<keyword evidence="2" id="KW-1185">Reference proteome</keyword>
<protein>
    <submittedName>
        <fullName evidence="1">Uncharacterized protein</fullName>
    </submittedName>
</protein>
<evidence type="ECO:0000313" key="1">
    <source>
        <dbReference type="EMBL" id="KAI9562537.1"/>
    </source>
</evidence>
<name>A0AAD5L088_9CRUS</name>
<dbReference type="Proteomes" id="UP000820818">
    <property type="component" value="Linkage Group LG2"/>
</dbReference>
<reference evidence="1 2" key="1">
    <citation type="submission" date="2022-05" db="EMBL/GenBank/DDBJ databases">
        <title>A multi-omics perspective on studying reproductive biology in Daphnia sinensis.</title>
        <authorList>
            <person name="Jia J."/>
        </authorList>
    </citation>
    <scope>NUCLEOTIDE SEQUENCE [LARGE SCALE GENOMIC DNA]</scope>
    <source>
        <strain evidence="1 2">WSL</strain>
    </source>
</reference>
<sequence>MCELLKKVVLRSELAKSLPSWPAASVLPARNLRRLTRIVSSQMATSPRTGSTVLEEVVARICTILAVAYKVDKEGAQHSSWTYSLDITEVLPAKAEMGGNKTVGTVIVETEDGEYRRPVVKLCLLKPVEEERVDDQEETNKKL</sequence>